<protein>
    <submittedName>
        <fullName evidence="2">Hypothetical_protein</fullName>
    </submittedName>
</protein>
<sequence length="117" mass="13683">MKKWSQKQLRIISQKPFVGMMIMNNVETSVDVDSNSEDITLNATGVSHILNSDTQTQFYDVAYQSLREWNLFNIAYNIQQALQHTIMCNKYCCTFQYVLYRISIIETSRHTLNNGIY</sequence>
<dbReference type="Proteomes" id="UP001642409">
    <property type="component" value="Unassembled WGS sequence"/>
</dbReference>
<comment type="caution">
    <text evidence="1">The sequence shown here is derived from an EMBL/GenBank/DDBJ whole genome shotgun (WGS) entry which is preliminary data.</text>
</comment>
<evidence type="ECO:0000313" key="2">
    <source>
        <dbReference type="EMBL" id="CAL6029600.1"/>
    </source>
</evidence>
<gene>
    <name evidence="2" type="ORF">HINF_LOCUS32477</name>
    <name evidence="1" type="ORF">HINF_LOCUS53344</name>
</gene>
<accession>A0AA86QTF4</accession>
<name>A0AA86QTF4_9EUKA</name>
<dbReference type="EMBL" id="CAXDID020000111">
    <property type="protein sequence ID" value="CAL6029600.1"/>
    <property type="molecule type" value="Genomic_DNA"/>
</dbReference>
<organism evidence="1">
    <name type="scientific">Hexamita inflata</name>
    <dbReference type="NCBI Taxonomy" id="28002"/>
    <lineage>
        <taxon>Eukaryota</taxon>
        <taxon>Metamonada</taxon>
        <taxon>Diplomonadida</taxon>
        <taxon>Hexamitidae</taxon>
        <taxon>Hexamitinae</taxon>
        <taxon>Hexamita</taxon>
    </lineage>
</organism>
<dbReference type="AlphaFoldDB" id="A0AA86QTF4"/>
<evidence type="ECO:0000313" key="3">
    <source>
        <dbReference type="Proteomes" id="UP001642409"/>
    </source>
</evidence>
<dbReference type="EMBL" id="CATOUU010000994">
    <property type="protein sequence ID" value="CAI9965699.1"/>
    <property type="molecule type" value="Genomic_DNA"/>
</dbReference>
<reference evidence="2 3" key="2">
    <citation type="submission" date="2024-07" db="EMBL/GenBank/DDBJ databases">
        <authorList>
            <person name="Akdeniz Z."/>
        </authorList>
    </citation>
    <scope>NUCLEOTIDE SEQUENCE [LARGE SCALE GENOMIC DNA]</scope>
</reference>
<reference evidence="1" key="1">
    <citation type="submission" date="2023-06" db="EMBL/GenBank/DDBJ databases">
        <authorList>
            <person name="Kurt Z."/>
        </authorList>
    </citation>
    <scope>NUCLEOTIDE SEQUENCE</scope>
</reference>
<keyword evidence="3" id="KW-1185">Reference proteome</keyword>
<proteinExistence type="predicted"/>
<evidence type="ECO:0000313" key="1">
    <source>
        <dbReference type="EMBL" id="CAI9965699.1"/>
    </source>
</evidence>